<dbReference type="SMART" id="SM00066">
    <property type="entry name" value="GAL4"/>
    <property type="match status" value="1"/>
</dbReference>
<evidence type="ECO:0000256" key="1">
    <source>
        <dbReference type="ARBA" id="ARBA00023242"/>
    </source>
</evidence>
<dbReference type="GO" id="GO:0008270">
    <property type="term" value="F:zinc ion binding"/>
    <property type="evidence" value="ECO:0007669"/>
    <property type="project" value="InterPro"/>
</dbReference>
<dbReference type="PANTHER" id="PTHR38111">
    <property type="entry name" value="ZN(2)-C6 FUNGAL-TYPE DOMAIN-CONTAINING PROTEIN-RELATED"/>
    <property type="match status" value="1"/>
</dbReference>
<dbReference type="InterPro" id="IPR001138">
    <property type="entry name" value="Zn2Cys6_DnaBD"/>
</dbReference>
<proteinExistence type="predicted"/>
<dbReference type="AlphaFoldDB" id="A0A4Z1JZH6"/>
<dbReference type="InterPro" id="IPR036864">
    <property type="entry name" value="Zn2-C6_fun-type_DNA-bd_sf"/>
</dbReference>
<reference evidence="3 4" key="1">
    <citation type="submission" date="2017-12" db="EMBL/GenBank/DDBJ databases">
        <title>Comparative genomics of Botrytis spp.</title>
        <authorList>
            <person name="Valero-Jimenez C.A."/>
            <person name="Tapia P."/>
            <person name="Veloso J."/>
            <person name="Silva-Moreno E."/>
            <person name="Staats M."/>
            <person name="Valdes J.H."/>
            <person name="Van Kan J.A.L."/>
        </authorList>
    </citation>
    <scope>NUCLEOTIDE SEQUENCE [LARGE SCALE GENOMIC DNA]</scope>
    <source>
        <strain evidence="3 4">Be9601</strain>
    </source>
</reference>
<keyword evidence="1" id="KW-0539">Nucleus</keyword>
<dbReference type="CDD" id="cd00067">
    <property type="entry name" value="GAL4"/>
    <property type="match status" value="1"/>
</dbReference>
<evidence type="ECO:0000259" key="2">
    <source>
        <dbReference type="PROSITE" id="PS50048"/>
    </source>
</evidence>
<sequence>MPGVPSGRGCEACRKQKKKCDQVQPSCSRCMRLSIPCVGSGIRRYKFISGSIDSTVTTSSTTTNHNSALRTPRKQIFRMPGNKSIAVAGSFISVLEVKDIRYDIGVYGAFLTEIPKRLGSSAALDASVNAFSTSYTSIYSRTKPVEALESYGRGLKALRVALNDPKEATEANTICAFYLMMICQTWMAHGDDNANHGEILIYLLNAAAAQNWQGTFEAELLIMEGIRNPKVKWTPVIGKLTEARDNAVGIESLKLQTLAKVPEYLRYPGEYLPEIKSTYIQMKIDLSTMRNSLDKLHQAPHSRTLHSRFQAAYSLILSFANLLNSLLRALSEDLTSLIPESVCYVEETIVLAEEALEYRPLGSSAMPMVLTTAWVATSDVSRRIRIEKLLIEYQSDFAIMNWMEVALWLEERLRGIHLSSQDFGAAAPTMKLFGNAALVEDEALKYHSSLGFKPLPGWGWR</sequence>
<protein>
    <recommendedName>
        <fullName evidence="2">Zn(2)-C6 fungal-type domain-containing protein</fullName>
    </recommendedName>
</protein>
<name>A0A4Z1JZH6_9HELO</name>
<keyword evidence="4" id="KW-1185">Reference proteome</keyword>
<comment type="caution">
    <text evidence="3">The sequence shown here is derived from an EMBL/GenBank/DDBJ whole genome shotgun (WGS) entry which is preliminary data.</text>
</comment>
<dbReference type="Pfam" id="PF00172">
    <property type="entry name" value="Zn_clus"/>
    <property type="match status" value="1"/>
</dbReference>
<organism evidence="3 4">
    <name type="scientific">Botrytis elliptica</name>
    <dbReference type="NCBI Taxonomy" id="278938"/>
    <lineage>
        <taxon>Eukaryota</taxon>
        <taxon>Fungi</taxon>
        <taxon>Dikarya</taxon>
        <taxon>Ascomycota</taxon>
        <taxon>Pezizomycotina</taxon>
        <taxon>Leotiomycetes</taxon>
        <taxon>Helotiales</taxon>
        <taxon>Sclerotiniaceae</taxon>
        <taxon>Botrytis</taxon>
    </lineage>
</organism>
<dbReference type="Gene3D" id="4.10.240.10">
    <property type="entry name" value="Zn(2)-C6 fungal-type DNA-binding domain"/>
    <property type="match status" value="1"/>
</dbReference>
<dbReference type="EMBL" id="PQXM01000037">
    <property type="protein sequence ID" value="TGO79309.1"/>
    <property type="molecule type" value="Genomic_DNA"/>
</dbReference>
<dbReference type="InterPro" id="IPR053178">
    <property type="entry name" value="Osmoadaptation_assoc"/>
</dbReference>
<dbReference type="PROSITE" id="PS00463">
    <property type="entry name" value="ZN2_CY6_FUNGAL_1"/>
    <property type="match status" value="1"/>
</dbReference>
<evidence type="ECO:0000313" key="3">
    <source>
        <dbReference type="EMBL" id="TGO79309.1"/>
    </source>
</evidence>
<gene>
    <name evidence="3" type="ORF">BELL_0037g00230</name>
</gene>
<dbReference type="SUPFAM" id="SSF57701">
    <property type="entry name" value="Zn2/Cys6 DNA-binding domain"/>
    <property type="match status" value="1"/>
</dbReference>
<feature type="domain" description="Zn(2)-C6 fungal-type" evidence="2">
    <location>
        <begin position="9"/>
        <end position="38"/>
    </location>
</feature>
<dbReference type="PROSITE" id="PS50048">
    <property type="entry name" value="ZN2_CY6_FUNGAL_2"/>
    <property type="match status" value="1"/>
</dbReference>
<dbReference type="STRING" id="278938.A0A4Z1JZH6"/>
<accession>A0A4Z1JZH6</accession>
<dbReference type="GO" id="GO:0000981">
    <property type="term" value="F:DNA-binding transcription factor activity, RNA polymerase II-specific"/>
    <property type="evidence" value="ECO:0007669"/>
    <property type="project" value="InterPro"/>
</dbReference>
<dbReference type="Proteomes" id="UP000297229">
    <property type="component" value="Unassembled WGS sequence"/>
</dbReference>
<evidence type="ECO:0000313" key="4">
    <source>
        <dbReference type="Proteomes" id="UP000297229"/>
    </source>
</evidence>
<dbReference type="PANTHER" id="PTHR38111:SF11">
    <property type="entry name" value="TRANSCRIPTION FACTOR DOMAIN-CONTAINING PROTEIN-RELATED"/>
    <property type="match status" value="1"/>
</dbReference>